<gene>
    <name evidence="3" type="ORF">FCC1311_079092</name>
</gene>
<evidence type="ECO:0000313" key="3">
    <source>
        <dbReference type="EMBL" id="GBG31684.1"/>
    </source>
</evidence>
<dbReference type="Pfam" id="PF02458">
    <property type="entry name" value="Transferase"/>
    <property type="match status" value="1"/>
</dbReference>
<keyword evidence="1" id="KW-0808">Transferase</keyword>
<feature type="region of interest" description="Disordered" evidence="2">
    <location>
        <begin position="492"/>
        <end position="544"/>
    </location>
</feature>
<reference evidence="3 4" key="1">
    <citation type="submission" date="2017-12" db="EMBL/GenBank/DDBJ databases">
        <title>Sequencing, de novo assembly and annotation of complete genome of a new Thraustochytrid species, strain FCC1311.</title>
        <authorList>
            <person name="Sedici K."/>
            <person name="Godart F."/>
            <person name="Aiese Cigliano R."/>
            <person name="Sanseverino W."/>
            <person name="Barakat M."/>
            <person name="Ortet P."/>
            <person name="Marechal E."/>
            <person name="Cagnac O."/>
            <person name="Amato A."/>
        </authorList>
    </citation>
    <scope>NUCLEOTIDE SEQUENCE [LARGE SCALE GENOMIC DNA]</scope>
</reference>
<dbReference type="GO" id="GO:0044550">
    <property type="term" value="P:secondary metabolite biosynthetic process"/>
    <property type="evidence" value="ECO:0007669"/>
    <property type="project" value="TreeGrafter"/>
</dbReference>
<accession>A0A2R5GUT6</accession>
<proteinExistence type="predicted"/>
<dbReference type="EMBL" id="BEYU01000104">
    <property type="protein sequence ID" value="GBG31684.1"/>
    <property type="molecule type" value="Genomic_DNA"/>
</dbReference>
<feature type="compositionally biased region" description="Polar residues" evidence="2">
    <location>
        <begin position="503"/>
        <end position="513"/>
    </location>
</feature>
<dbReference type="InterPro" id="IPR023213">
    <property type="entry name" value="CAT-like_dom_sf"/>
</dbReference>
<dbReference type="AlphaFoldDB" id="A0A2R5GUT6"/>
<dbReference type="GO" id="GO:0016747">
    <property type="term" value="F:acyltransferase activity, transferring groups other than amino-acyl groups"/>
    <property type="evidence" value="ECO:0007669"/>
    <property type="project" value="TreeGrafter"/>
</dbReference>
<comment type="caution">
    <text evidence="3">The sequence shown here is derived from an EMBL/GenBank/DDBJ whole genome shotgun (WGS) entry which is preliminary data.</text>
</comment>
<protein>
    <submittedName>
        <fullName evidence="3">Uncharacterized protein</fullName>
    </submittedName>
</protein>
<sequence length="544" mass="61325">MRTNLQLQMQMMLNRSDDAHWTLPRPETNNQELEIRLRSSDCMYLRAPHVPIGYAFDSILEKEPLLAGFQEAIDRFPIMAGRLKKYSSGRPYGLSVKGSRGSPIFFRARDWAPPESTETPRASSWNKFFSAPVKDELFETDSSMPLIVAYVTWLPKSEQTVLTVTFVHVAMDGSAMSHFINTWSHFAGVSAGVAPMPRKAPPLPDLDRECSFDPEILQEVHDNMASEQDGRMTQLQVATMLPTWVSTRFTAIRSDFVLNLEKVKALKETVSQDLPEGAWVSSYEVSMAMVLKLLHLADYGDAASTKPIITRAIVNTRGRGTLDSKTYVGNALAYARIRIEPADHDAPGLTWLARTAHQIHEQLRTKMKDKALLDRVHYVYEDGVMRRGAMRNIATRLAWIKPWLVNIVSNDSICNSWLGYNWFGVDFGTENAAPYKMYVPKSFSQRRMNFIAPRSETEVMLRMHIHKQKLGRFLRAIERYGLPVTRLDNAAEDAEEVDDENQGNEASTRSSGLRGSLARLANALKASPDKNPEDLVAVTSEPDA</sequence>
<dbReference type="InterPro" id="IPR050317">
    <property type="entry name" value="Plant_Fungal_Acyltransferase"/>
</dbReference>
<evidence type="ECO:0000256" key="2">
    <source>
        <dbReference type="SAM" id="MobiDB-lite"/>
    </source>
</evidence>
<dbReference type="Proteomes" id="UP000241890">
    <property type="component" value="Unassembled WGS sequence"/>
</dbReference>
<dbReference type="PANTHER" id="PTHR31642:SF310">
    <property type="entry name" value="FATTY ALCOHOL:CAFFEOYL-COA ACYLTRANSFERASE"/>
    <property type="match status" value="1"/>
</dbReference>
<organism evidence="3 4">
    <name type="scientific">Hondaea fermentalgiana</name>
    <dbReference type="NCBI Taxonomy" id="2315210"/>
    <lineage>
        <taxon>Eukaryota</taxon>
        <taxon>Sar</taxon>
        <taxon>Stramenopiles</taxon>
        <taxon>Bigyra</taxon>
        <taxon>Labyrinthulomycetes</taxon>
        <taxon>Thraustochytrida</taxon>
        <taxon>Thraustochytriidae</taxon>
        <taxon>Hondaea</taxon>
    </lineage>
</organism>
<keyword evidence="4" id="KW-1185">Reference proteome</keyword>
<name>A0A2R5GUT6_9STRA</name>
<evidence type="ECO:0000256" key="1">
    <source>
        <dbReference type="ARBA" id="ARBA00022679"/>
    </source>
</evidence>
<dbReference type="InParanoid" id="A0A2R5GUT6"/>
<dbReference type="PANTHER" id="PTHR31642">
    <property type="entry name" value="TRICHOTHECENE 3-O-ACETYLTRANSFERASE"/>
    <property type="match status" value="1"/>
</dbReference>
<evidence type="ECO:0000313" key="4">
    <source>
        <dbReference type="Proteomes" id="UP000241890"/>
    </source>
</evidence>
<dbReference type="OrthoDB" id="655030at2759"/>
<dbReference type="Gene3D" id="3.30.559.10">
    <property type="entry name" value="Chloramphenicol acetyltransferase-like domain"/>
    <property type="match status" value="2"/>
</dbReference>
<feature type="compositionally biased region" description="Acidic residues" evidence="2">
    <location>
        <begin position="492"/>
        <end position="502"/>
    </location>
</feature>